<dbReference type="Pfam" id="PF00534">
    <property type="entry name" value="Glycos_transf_1"/>
    <property type="match status" value="1"/>
</dbReference>
<dbReference type="InterPro" id="IPR001296">
    <property type="entry name" value="Glyco_trans_1"/>
</dbReference>
<dbReference type="PANTHER" id="PTHR12526:SF628">
    <property type="entry name" value="MANNOSYLGLUCOSYLGLYCERATE SYNTHASE"/>
    <property type="match status" value="1"/>
</dbReference>
<dbReference type="EMBL" id="CP033578">
    <property type="protein sequence ID" value="AYV23435.1"/>
    <property type="molecule type" value="Genomic_DNA"/>
</dbReference>
<organism evidence="2 3">
    <name type="scientific">Vibrio mediterranei</name>
    <dbReference type="NCBI Taxonomy" id="689"/>
    <lineage>
        <taxon>Bacteria</taxon>
        <taxon>Pseudomonadati</taxon>
        <taxon>Pseudomonadota</taxon>
        <taxon>Gammaproteobacteria</taxon>
        <taxon>Vibrionales</taxon>
        <taxon>Vibrionaceae</taxon>
        <taxon>Vibrio</taxon>
    </lineage>
</organism>
<gene>
    <name evidence="2" type="ORF">ECB94_19260</name>
</gene>
<dbReference type="Proteomes" id="UP000279760">
    <property type="component" value="Chromosome 2"/>
</dbReference>
<keyword evidence="2" id="KW-0808">Transferase</keyword>
<dbReference type="SUPFAM" id="SSF53756">
    <property type="entry name" value="UDP-Glycosyltransferase/glycogen phosphorylase"/>
    <property type="match status" value="1"/>
</dbReference>
<evidence type="ECO:0000259" key="1">
    <source>
        <dbReference type="Pfam" id="PF00534"/>
    </source>
</evidence>
<dbReference type="Gene3D" id="3.40.50.2000">
    <property type="entry name" value="Glycogen Phosphorylase B"/>
    <property type="match status" value="2"/>
</dbReference>
<dbReference type="GO" id="GO:0016757">
    <property type="term" value="F:glycosyltransferase activity"/>
    <property type="evidence" value="ECO:0007669"/>
    <property type="project" value="InterPro"/>
</dbReference>
<name>A0A3G4VGE3_9VIBR</name>
<evidence type="ECO:0000313" key="3">
    <source>
        <dbReference type="Proteomes" id="UP000279760"/>
    </source>
</evidence>
<reference evidence="2 3" key="1">
    <citation type="submission" date="2018-11" db="EMBL/GenBank/DDBJ databases">
        <title>Complete Genome Sequence of Vbrio mediterranei 117-T6: a Potential Pathogen Bacteria Isolated from the Conchocelis of Pyropia.</title>
        <authorList>
            <person name="Liu Q."/>
        </authorList>
    </citation>
    <scope>NUCLEOTIDE SEQUENCE [LARGE SCALE GENOMIC DNA]</scope>
    <source>
        <strain evidence="2 3">117-T6</strain>
    </source>
</reference>
<feature type="domain" description="Glycosyl transferase family 1" evidence="1">
    <location>
        <begin position="215"/>
        <end position="366"/>
    </location>
</feature>
<sequence>MRILLTHYRVGETDGVSLEMDKWKWALEQQGHEVFYLAGSAGNVNASCVEALRYEDELNAKITHDAFIEPKFFTSSDDLLTAIHTQADDIEHAVTAIIRDLEIDIIVPNNIFAVGHSLAAAIGLEKAIRNTHVKVVNHHHDFHWEREKFAKPVYPEIQDILDEYFPPRRDADQHCVINQIAFESLKNKTGKHATVVPNVFDFDNSHWCLDDYNRDLKQKFGLTDNDIVFLQATRIVARKGIELAIDLIAKLNQQLPNWVGQALYNGKTITKESRIILVLAGMNEEQEYFDKLKQKADQNNVQMLFINDYIEHSRCEINGEKCYSLWDAYVHADIVTYPSWLEGWGNQFLEGLVAKVPQVVYRYPVYETDIAQFNFNIIDLGENHSWDSQGLATISDEQLSLAAEQTKQYLFDAEYRQEAMNDNFVIGQTHLSYRALGEILGKVFN</sequence>
<evidence type="ECO:0000313" key="2">
    <source>
        <dbReference type="EMBL" id="AYV23435.1"/>
    </source>
</evidence>
<dbReference type="GO" id="GO:1901135">
    <property type="term" value="P:carbohydrate derivative metabolic process"/>
    <property type="evidence" value="ECO:0007669"/>
    <property type="project" value="UniProtKB-ARBA"/>
</dbReference>
<dbReference type="CDD" id="cd03801">
    <property type="entry name" value="GT4_PimA-like"/>
    <property type="match status" value="1"/>
</dbReference>
<dbReference type="RefSeq" id="WP_124941432.1">
    <property type="nucleotide sequence ID" value="NZ_CP033578.1"/>
</dbReference>
<proteinExistence type="predicted"/>
<accession>A0A3G4VGE3</accession>
<protein>
    <submittedName>
        <fullName evidence="2">Glycosyltransferase</fullName>
    </submittedName>
</protein>
<dbReference type="PANTHER" id="PTHR12526">
    <property type="entry name" value="GLYCOSYLTRANSFERASE"/>
    <property type="match status" value="1"/>
</dbReference>
<dbReference type="AlphaFoldDB" id="A0A3G4VGE3"/>